<accession>A0A2U3N178</accession>
<proteinExistence type="predicted"/>
<reference evidence="3" key="1">
    <citation type="submission" date="2018-03" db="EMBL/GenBank/DDBJ databases">
        <authorList>
            <person name="Blom J."/>
        </authorList>
    </citation>
    <scope>NUCLEOTIDE SEQUENCE [LARGE SCALE GENOMIC DNA]</scope>
    <source>
        <strain evidence="3">KPC-SM-21</strain>
    </source>
</reference>
<protein>
    <submittedName>
        <fullName evidence="2">Branched-chain amino acid transport protein (AzlD)</fullName>
    </submittedName>
</protein>
<dbReference type="EMBL" id="OOGT01000132">
    <property type="protein sequence ID" value="SPL71394.1"/>
    <property type="molecule type" value="Genomic_DNA"/>
</dbReference>
<evidence type="ECO:0000313" key="3">
    <source>
        <dbReference type="Proteomes" id="UP000245974"/>
    </source>
</evidence>
<dbReference type="RefSeq" id="WP_121974816.1">
    <property type="nucleotide sequence ID" value="NZ_OOGT01000132.1"/>
</dbReference>
<keyword evidence="1" id="KW-0812">Transmembrane</keyword>
<name>A0A2U3N178_9GAMM</name>
<keyword evidence="3" id="KW-1185">Reference proteome</keyword>
<keyword evidence="1" id="KW-0472">Membrane</keyword>
<feature type="transmembrane region" description="Helical" evidence="1">
    <location>
        <begin position="6"/>
        <end position="22"/>
    </location>
</feature>
<dbReference type="AlphaFoldDB" id="A0A2U3N178"/>
<evidence type="ECO:0000313" key="2">
    <source>
        <dbReference type="EMBL" id="SPL71394.1"/>
    </source>
</evidence>
<dbReference type="Proteomes" id="UP000245974">
    <property type="component" value="Unassembled WGS sequence"/>
</dbReference>
<dbReference type="InParanoid" id="A0A2U3N178"/>
<evidence type="ECO:0000256" key="1">
    <source>
        <dbReference type="SAM" id="Phobius"/>
    </source>
</evidence>
<keyword evidence="1" id="KW-1133">Transmembrane helix</keyword>
<feature type="transmembrane region" description="Helical" evidence="1">
    <location>
        <begin position="66"/>
        <end position="83"/>
    </location>
</feature>
<dbReference type="OrthoDB" id="6694704at2"/>
<gene>
    <name evidence="2" type="ORF">KPC_2572</name>
</gene>
<organism evidence="2 3">
    <name type="scientific">Acinetobacter stercoris</name>
    <dbReference type="NCBI Taxonomy" id="2126983"/>
    <lineage>
        <taxon>Bacteria</taxon>
        <taxon>Pseudomonadati</taxon>
        <taxon>Pseudomonadota</taxon>
        <taxon>Gammaproteobacteria</taxon>
        <taxon>Moraxellales</taxon>
        <taxon>Moraxellaceae</taxon>
        <taxon>Acinetobacter</taxon>
    </lineage>
</organism>
<dbReference type="InterPro" id="IPR008407">
    <property type="entry name" value="Brnchd-chn_aa_trnsp_AzlD"/>
</dbReference>
<dbReference type="Pfam" id="PF05437">
    <property type="entry name" value="AzlD"/>
    <property type="match status" value="1"/>
</dbReference>
<feature type="transmembrane region" description="Helical" evidence="1">
    <location>
        <begin position="88"/>
        <end position="106"/>
    </location>
</feature>
<sequence>MIFNTNLILLGIFILAAATYLIRYSGLYLSDRITFNASQKQSFTDSACVLLFSLAVINTLFSGTHFSGISKIIGILIAIIFAWRKHSIIVVILVAIGVTAALRYLGFS</sequence>